<dbReference type="AlphaFoldDB" id="A0A6N7YL06"/>
<dbReference type="GO" id="GO:0071949">
    <property type="term" value="F:FAD binding"/>
    <property type="evidence" value="ECO:0007669"/>
    <property type="project" value="InterPro"/>
</dbReference>
<sequence>MDLTTLTEIRGAHELDAWRPGDAWLAGGTFLFSQPQPGLNRLLDLGTTGWPPIESTSDGLQIAATCTITELARLAPPSSRALFQWCCRSFSSSFKVWNVATVGGNLCLALPAGPMIALTAALAGVCVLIGTDGRRRSVAVTDFVIGNGRTALADGEMLRSVRVPAAALEDPVAFRGCSLRRYGRPSVMVIGRRSPAIDAVTLTVTASTTRPLVLRFDRMPTGDEVADEVSTAIPEDLWLRDAYGLPEWRRQLTLRLAEEVRRELSDR</sequence>
<dbReference type="Gene3D" id="3.30.465.10">
    <property type="match status" value="1"/>
</dbReference>
<dbReference type="RefSeq" id="WP_154754826.1">
    <property type="nucleotide sequence ID" value="NZ_WMBA01000001.1"/>
</dbReference>
<dbReference type="PROSITE" id="PS51387">
    <property type="entry name" value="FAD_PCMH"/>
    <property type="match status" value="1"/>
</dbReference>
<feature type="domain" description="FAD-binding PCMH-type" evidence="1">
    <location>
        <begin position="1"/>
        <end position="168"/>
    </location>
</feature>
<organism evidence="2 3">
    <name type="scientific">Amycolatopsis pithecellobii</name>
    <dbReference type="NCBI Taxonomy" id="664692"/>
    <lineage>
        <taxon>Bacteria</taxon>
        <taxon>Bacillati</taxon>
        <taxon>Actinomycetota</taxon>
        <taxon>Actinomycetes</taxon>
        <taxon>Pseudonocardiales</taxon>
        <taxon>Pseudonocardiaceae</taxon>
        <taxon>Amycolatopsis</taxon>
    </lineage>
</organism>
<dbReference type="Pfam" id="PF00941">
    <property type="entry name" value="FAD_binding_5"/>
    <property type="match status" value="1"/>
</dbReference>
<proteinExistence type="predicted"/>
<accession>A0A6N7YL06</accession>
<dbReference type="InterPro" id="IPR002346">
    <property type="entry name" value="Mopterin_DH_FAD-bd"/>
</dbReference>
<name>A0A6N7YL06_9PSEU</name>
<dbReference type="SUPFAM" id="SSF56176">
    <property type="entry name" value="FAD-binding/transporter-associated domain-like"/>
    <property type="match status" value="1"/>
</dbReference>
<dbReference type="GO" id="GO:0016491">
    <property type="term" value="F:oxidoreductase activity"/>
    <property type="evidence" value="ECO:0007669"/>
    <property type="project" value="InterPro"/>
</dbReference>
<dbReference type="PANTHER" id="PTHR42659:SF9">
    <property type="entry name" value="XANTHINE DEHYDROGENASE FAD-BINDING SUBUNIT XDHB-RELATED"/>
    <property type="match status" value="1"/>
</dbReference>
<gene>
    <name evidence="2" type="ORF">GKO32_01060</name>
</gene>
<dbReference type="EMBL" id="WMBA01000001">
    <property type="protein sequence ID" value="MTD52578.1"/>
    <property type="molecule type" value="Genomic_DNA"/>
</dbReference>
<evidence type="ECO:0000259" key="1">
    <source>
        <dbReference type="PROSITE" id="PS51387"/>
    </source>
</evidence>
<comment type="caution">
    <text evidence="2">The sequence shown here is derived from an EMBL/GenBank/DDBJ whole genome shotgun (WGS) entry which is preliminary data.</text>
</comment>
<evidence type="ECO:0000313" key="3">
    <source>
        <dbReference type="Proteomes" id="UP000440096"/>
    </source>
</evidence>
<dbReference type="OrthoDB" id="3574189at2"/>
<keyword evidence="3" id="KW-1185">Reference proteome</keyword>
<dbReference type="PANTHER" id="PTHR42659">
    <property type="entry name" value="XANTHINE DEHYDROGENASE SUBUNIT C-RELATED"/>
    <property type="match status" value="1"/>
</dbReference>
<dbReference type="Proteomes" id="UP000440096">
    <property type="component" value="Unassembled WGS sequence"/>
</dbReference>
<reference evidence="2 3" key="1">
    <citation type="submission" date="2019-11" db="EMBL/GenBank/DDBJ databases">
        <title>Draft genome of Amycolatopsis RM579.</title>
        <authorList>
            <person name="Duangmal K."/>
            <person name="Mingma R."/>
        </authorList>
    </citation>
    <scope>NUCLEOTIDE SEQUENCE [LARGE SCALE GENOMIC DNA]</scope>
    <source>
        <strain evidence="2 3">RM579</strain>
    </source>
</reference>
<protein>
    <submittedName>
        <fullName evidence="2">FAD-binding molybdopterin dehydrogenase</fullName>
    </submittedName>
</protein>
<dbReference type="InterPro" id="IPR016169">
    <property type="entry name" value="FAD-bd_PCMH_sub2"/>
</dbReference>
<dbReference type="InterPro" id="IPR016166">
    <property type="entry name" value="FAD-bd_PCMH"/>
</dbReference>
<dbReference type="InterPro" id="IPR036318">
    <property type="entry name" value="FAD-bd_PCMH-like_sf"/>
</dbReference>
<evidence type="ECO:0000313" key="2">
    <source>
        <dbReference type="EMBL" id="MTD52578.1"/>
    </source>
</evidence>
<dbReference type="InterPro" id="IPR051312">
    <property type="entry name" value="Diverse_Substr_Oxidored"/>
</dbReference>